<organism evidence="1 2">
    <name type="scientific">Thalassospira indica</name>
    <dbReference type="NCBI Taxonomy" id="1891279"/>
    <lineage>
        <taxon>Bacteria</taxon>
        <taxon>Pseudomonadati</taxon>
        <taxon>Pseudomonadota</taxon>
        <taxon>Alphaproteobacteria</taxon>
        <taxon>Rhodospirillales</taxon>
        <taxon>Thalassospiraceae</taxon>
        <taxon>Thalassospira</taxon>
    </lineage>
</organism>
<accession>A0ABM6XUF6</accession>
<sequence length="245" mass="26855">MANAMNPARRTKRHPSLTMTRNSIIEMKAGEKWKNDPDINIARQAHKRYIEAMDAIANMINAPDPLLTPTANRARLEAAGKKAIETASKSAERASSFLKKRIEALGDIADERLGLKSTNPQAAEIRSILRGMENKEKREVFRDAIASEDSDLIGAVLSATNPLLLGVDKAQMKRWRDEAESGLLPDLVQFRDAAEYTVDLLDDSFIQSVKLMDQVTGTPDEVSADQAAIDAARKAEAALSEALAD</sequence>
<name>A0ABM6XUF6_9PROT</name>
<keyword evidence="2" id="KW-1185">Reference proteome</keyword>
<dbReference type="EMBL" id="CP031555">
    <property type="protein sequence ID" value="AXO13307.1"/>
    <property type="molecule type" value="Genomic_DNA"/>
</dbReference>
<protein>
    <submittedName>
        <fullName evidence="1">Uncharacterized protein</fullName>
    </submittedName>
</protein>
<proteinExistence type="predicted"/>
<dbReference type="RefSeq" id="WP_064787738.1">
    <property type="nucleotide sequence ID" value="NZ_CP031555.1"/>
</dbReference>
<gene>
    <name evidence="1" type="ORF">DY252_02820</name>
</gene>
<reference evidence="1 2" key="1">
    <citation type="submission" date="2018-08" db="EMBL/GenBank/DDBJ databases">
        <title>Complete genome sequence of type strain Thalassospira indica MCCC 1A01103T, isolated from isolated from deep seawater of the Indian Ocean.</title>
        <authorList>
            <person name="Liu Y."/>
        </authorList>
    </citation>
    <scope>NUCLEOTIDE SEQUENCE [LARGE SCALE GENOMIC DNA]</scope>
    <source>
        <strain evidence="1 2">PB8BT</strain>
    </source>
</reference>
<dbReference type="Proteomes" id="UP000256971">
    <property type="component" value="Chromosome"/>
</dbReference>
<evidence type="ECO:0000313" key="2">
    <source>
        <dbReference type="Proteomes" id="UP000256971"/>
    </source>
</evidence>
<evidence type="ECO:0000313" key="1">
    <source>
        <dbReference type="EMBL" id="AXO13307.1"/>
    </source>
</evidence>